<gene>
    <name evidence="3" type="ORF">GXW71_13820</name>
</gene>
<feature type="domain" description="VapC50 C-terminal" evidence="2">
    <location>
        <begin position="130"/>
        <end position="183"/>
    </location>
</feature>
<reference evidence="4" key="1">
    <citation type="journal article" date="2021" name="Syst. Appl. Microbiol.">
        <title>Roseomonas hellenica sp. nov., isolated from roots of wild-growing Alkanna tinctoria.</title>
        <authorList>
            <person name="Rat A."/>
            <person name="Naranjo H.D."/>
            <person name="Lebbe L."/>
            <person name="Cnockaert M."/>
            <person name="Krigas N."/>
            <person name="Grigoriadou K."/>
            <person name="Maloupa E."/>
            <person name="Willems A."/>
        </authorList>
    </citation>
    <scope>NUCLEOTIDE SEQUENCE [LARGE SCALE GENOMIC DNA]</scope>
    <source>
        <strain evidence="4">LMG 31523</strain>
    </source>
</reference>
<comment type="caution">
    <text evidence="3">The sequence shown here is derived from an EMBL/GenBank/DDBJ whole genome shotgun (WGS) entry which is preliminary data.</text>
</comment>
<sequence length="200" mass="21739">MSTFTAFFDANVFYGARLRSLILHLAQTKMFRARWSDAVHDEWIGSLVRNRPDLTPASLERTRRQMDAAVLDALVTGYEALIPGLSLPDPDDRHVLAAAILGRASCIVTFNLQDFPIASLAPFGLHAVHPDEFLLDVESIDPAAFADAVAADLEHYRSPPLDLPEYVVALRKAGVPQAAAHIQALRLLFSAGKGAAGDKP</sequence>
<dbReference type="InterPro" id="IPR058652">
    <property type="entry name" value="VapC50_C"/>
</dbReference>
<evidence type="ECO:0000259" key="2">
    <source>
        <dbReference type="Pfam" id="PF26343"/>
    </source>
</evidence>
<dbReference type="Proteomes" id="UP001196870">
    <property type="component" value="Unassembled WGS sequence"/>
</dbReference>
<evidence type="ECO:0000259" key="1">
    <source>
        <dbReference type="Pfam" id="PF13470"/>
    </source>
</evidence>
<dbReference type="Pfam" id="PF13470">
    <property type="entry name" value="PIN_3"/>
    <property type="match status" value="1"/>
</dbReference>
<keyword evidence="4" id="KW-1185">Reference proteome</keyword>
<proteinExistence type="predicted"/>
<evidence type="ECO:0000313" key="3">
    <source>
        <dbReference type="EMBL" id="MBR0665438.1"/>
    </source>
</evidence>
<evidence type="ECO:0000313" key="4">
    <source>
        <dbReference type="Proteomes" id="UP001196870"/>
    </source>
</evidence>
<accession>A0ABS5EYY4</accession>
<feature type="domain" description="PIN" evidence="1">
    <location>
        <begin position="7"/>
        <end position="112"/>
    </location>
</feature>
<dbReference type="EMBL" id="JAAGBB010000015">
    <property type="protein sequence ID" value="MBR0665438.1"/>
    <property type="molecule type" value="Genomic_DNA"/>
</dbReference>
<dbReference type="Pfam" id="PF26343">
    <property type="entry name" value="VapC50_C"/>
    <property type="match status" value="1"/>
</dbReference>
<name>A0ABS5EYY4_9PROT</name>
<protein>
    <submittedName>
        <fullName evidence="3">PIN domain-containing protein</fullName>
    </submittedName>
</protein>
<dbReference type="InterPro" id="IPR002716">
    <property type="entry name" value="PIN_dom"/>
</dbReference>
<organism evidence="3 4">
    <name type="scientific">Plastoroseomonas hellenica</name>
    <dbReference type="NCBI Taxonomy" id="2687306"/>
    <lineage>
        <taxon>Bacteria</taxon>
        <taxon>Pseudomonadati</taxon>
        <taxon>Pseudomonadota</taxon>
        <taxon>Alphaproteobacteria</taxon>
        <taxon>Acetobacterales</taxon>
        <taxon>Acetobacteraceae</taxon>
        <taxon>Plastoroseomonas</taxon>
    </lineage>
</organism>